<dbReference type="AlphaFoldDB" id="X1KBE7"/>
<dbReference type="PROSITE" id="PS51554">
    <property type="entry name" value="PFL"/>
    <property type="match status" value="1"/>
</dbReference>
<evidence type="ECO:0000259" key="1">
    <source>
        <dbReference type="PROSITE" id="PS51554"/>
    </source>
</evidence>
<accession>X1KBE7</accession>
<dbReference type="SUPFAM" id="SSF51998">
    <property type="entry name" value="PFL-like glycyl radical enzymes"/>
    <property type="match status" value="1"/>
</dbReference>
<evidence type="ECO:0000313" key="2">
    <source>
        <dbReference type="EMBL" id="GAH87524.1"/>
    </source>
</evidence>
<sequence length="243" mass="26887">VLISKQTGDPTTFTRFEEFKAAFEEQTRWLVEQTTNLNNILGRVHQDFYPTPILSALFEGPMDKRKDLIQGGALINSSGAAIIGLADVADSLSAIQKVVFEEKMPFADLLDALEKNFEGYETLQRRLMNPDKTPKYGNEDPVADANVSWLVELLDSAFGKKMNYRGGRYRVGYWTMTNHAGFGRLMQATPNGRKAHENFTSGITPVSGVTPYLTKALNSVAKQPARCLSSGIALNLKYTPESG</sequence>
<dbReference type="GO" id="GO:0003824">
    <property type="term" value="F:catalytic activity"/>
    <property type="evidence" value="ECO:0007669"/>
    <property type="project" value="InterPro"/>
</dbReference>
<dbReference type="PANTHER" id="PTHR43641">
    <property type="entry name" value="FORMATE ACETYLTRANSFERASE 3-RELATED"/>
    <property type="match status" value="1"/>
</dbReference>
<dbReference type="InterPro" id="IPR051215">
    <property type="entry name" value="GRE"/>
</dbReference>
<feature type="non-terminal residue" evidence="2">
    <location>
        <position position="1"/>
    </location>
</feature>
<gene>
    <name evidence="2" type="ORF">S03H2_60121</name>
</gene>
<dbReference type="InterPro" id="IPR004184">
    <property type="entry name" value="PFL_dom"/>
</dbReference>
<dbReference type="Gene3D" id="3.20.70.20">
    <property type="match status" value="1"/>
</dbReference>
<dbReference type="Pfam" id="PF02901">
    <property type="entry name" value="PFL-like"/>
    <property type="match status" value="1"/>
</dbReference>
<proteinExistence type="predicted"/>
<reference evidence="2" key="1">
    <citation type="journal article" date="2014" name="Front. Microbiol.">
        <title>High frequency of phylogenetically diverse reductive dehalogenase-homologous genes in deep subseafloor sedimentary metagenomes.</title>
        <authorList>
            <person name="Kawai M."/>
            <person name="Futagami T."/>
            <person name="Toyoda A."/>
            <person name="Takaki Y."/>
            <person name="Nishi S."/>
            <person name="Hori S."/>
            <person name="Arai W."/>
            <person name="Tsubouchi T."/>
            <person name="Morono Y."/>
            <person name="Uchiyama I."/>
            <person name="Ito T."/>
            <person name="Fujiyama A."/>
            <person name="Inagaki F."/>
            <person name="Takami H."/>
        </authorList>
    </citation>
    <scope>NUCLEOTIDE SEQUENCE</scope>
    <source>
        <strain evidence="2">Expedition CK06-06</strain>
    </source>
</reference>
<comment type="caution">
    <text evidence="2">The sequence shown here is derived from an EMBL/GenBank/DDBJ whole genome shotgun (WGS) entry which is preliminary data.</text>
</comment>
<organism evidence="2">
    <name type="scientific">marine sediment metagenome</name>
    <dbReference type="NCBI Taxonomy" id="412755"/>
    <lineage>
        <taxon>unclassified sequences</taxon>
        <taxon>metagenomes</taxon>
        <taxon>ecological metagenomes</taxon>
    </lineage>
</organism>
<feature type="non-terminal residue" evidence="2">
    <location>
        <position position="243"/>
    </location>
</feature>
<dbReference type="EMBL" id="BARU01038716">
    <property type="protein sequence ID" value="GAH87524.1"/>
    <property type="molecule type" value="Genomic_DNA"/>
</dbReference>
<dbReference type="PANTHER" id="PTHR43641:SF2">
    <property type="entry name" value="DEHYDRATASE YBIW-RELATED"/>
    <property type="match status" value="1"/>
</dbReference>
<protein>
    <recommendedName>
        <fullName evidence="1">PFL domain-containing protein</fullName>
    </recommendedName>
</protein>
<dbReference type="GO" id="GO:0005829">
    <property type="term" value="C:cytosol"/>
    <property type="evidence" value="ECO:0007669"/>
    <property type="project" value="TreeGrafter"/>
</dbReference>
<feature type="domain" description="PFL" evidence="1">
    <location>
        <begin position="1"/>
        <end position="194"/>
    </location>
</feature>
<name>X1KBE7_9ZZZZ</name>